<evidence type="ECO:0008006" key="4">
    <source>
        <dbReference type="Google" id="ProtNLM"/>
    </source>
</evidence>
<dbReference type="EMBL" id="CP067341">
    <property type="protein sequence ID" value="QQP14553.1"/>
    <property type="molecule type" value="Genomic_DNA"/>
</dbReference>
<dbReference type="PROSITE" id="PS51257">
    <property type="entry name" value="PROKAR_LIPOPROTEIN"/>
    <property type="match status" value="1"/>
</dbReference>
<accession>A0ABX7B0F3</accession>
<dbReference type="RefSeq" id="WP_053596926.1">
    <property type="nucleotide sequence ID" value="NZ_CP067341.1"/>
</dbReference>
<sequence>MVKKRLTFLVLLGLFFTITACSNSLSVDYEERNPDTVISETMKLENLRVLELDTNHDDNKKVLNVFGAELKDGVYAYDEDKYKTYILINSDTRDYSDYSFKFEKEKKILTLSYATSEGSTTNKKTLFLIESKKKNQYEEMKLVNNGDESGFLGVHTK</sequence>
<feature type="signal peptide" evidence="1">
    <location>
        <begin position="1"/>
        <end position="22"/>
    </location>
</feature>
<evidence type="ECO:0000256" key="1">
    <source>
        <dbReference type="SAM" id="SignalP"/>
    </source>
</evidence>
<name>A0ABX7B0F3_9BACI</name>
<evidence type="ECO:0000313" key="2">
    <source>
        <dbReference type="EMBL" id="QQP14553.1"/>
    </source>
</evidence>
<protein>
    <recommendedName>
        <fullName evidence="4">Lipoprotein</fullName>
    </recommendedName>
</protein>
<organism evidence="2 3">
    <name type="scientific">Lysinibacillus agricola</name>
    <dbReference type="NCBI Taxonomy" id="2590012"/>
    <lineage>
        <taxon>Bacteria</taxon>
        <taxon>Bacillati</taxon>
        <taxon>Bacillota</taxon>
        <taxon>Bacilli</taxon>
        <taxon>Bacillales</taxon>
        <taxon>Bacillaceae</taxon>
        <taxon>Lysinibacillus</taxon>
    </lineage>
</organism>
<gene>
    <name evidence="2" type="ORF">FJQ98_11400</name>
</gene>
<dbReference type="Proteomes" id="UP000596049">
    <property type="component" value="Chromosome"/>
</dbReference>
<proteinExistence type="predicted"/>
<feature type="chain" id="PRO_5047387985" description="Lipoprotein" evidence="1">
    <location>
        <begin position="23"/>
        <end position="157"/>
    </location>
</feature>
<reference evidence="2 3" key="1">
    <citation type="submission" date="2020-01" db="EMBL/GenBank/DDBJ databases">
        <authorList>
            <person name="Liu G."/>
            <person name="Liu B."/>
        </authorList>
    </citation>
    <scope>NUCLEOTIDE SEQUENCE [LARGE SCALE GENOMIC DNA]</scope>
    <source>
        <strain evidence="2 3">FJAT-51161</strain>
    </source>
</reference>
<keyword evidence="3" id="KW-1185">Reference proteome</keyword>
<keyword evidence="1" id="KW-0732">Signal</keyword>
<evidence type="ECO:0000313" key="3">
    <source>
        <dbReference type="Proteomes" id="UP000596049"/>
    </source>
</evidence>